<dbReference type="EMBL" id="JAABOE010000054">
    <property type="protein sequence ID" value="KAF3174832.1"/>
    <property type="molecule type" value="Genomic_DNA"/>
</dbReference>
<feature type="compositionally biased region" description="Basic residues" evidence="1">
    <location>
        <begin position="120"/>
        <end position="129"/>
    </location>
</feature>
<proteinExistence type="predicted"/>
<dbReference type="AlphaFoldDB" id="A0A7C8KX68"/>
<protein>
    <recommendedName>
        <fullName evidence="2">Myb-like DNA-binding domain-containing protein</fullName>
    </recommendedName>
</protein>
<name>A0A7C8KX68_ORBOL</name>
<evidence type="ECO:0000259" key="2">
    <source>
        <dbReference type="Pfam" id="PF22980"/>
    </source>
</evidence>
<sequence length="157" mass="16861">MAPKNPSADDQFLFLISCVKNSNNGKPDFSLVAKERGIVSRGAAAKRFSRMMAAHGISGSLSGGQTSLKKGPKSSPMTEDEEKEKSEESQGEIKFQEVKVEELANTSKKRKRGGQQQQTPRKRAGRKAKSAPVFEENEEGEEEGGGGGGGEETGEDE</sequence>
<evidence type="ECO:0000313" key="4">
    <source>
        <dbReference type="Proteomes" id="UP000479691"/>
    </source>
</evidence>
<dbReference type="Proteomes" id="UP000479691">
    <property type="component" value="Unassembled WGS sequence"/>
</dbReference>
<dbReference type="Pfam" id="PF22980">
    <property type="entry name" value="Myb_DNA-bind_8"/>
    <property type="match status" value="1"/>
</dbReference>
<evidence type="ECO:0000256" key="1">
    <source>
        <dbReference type="SAM" id="MobiDB-lite"/>
    </source>
</evidence>
<accession>A0A7C8KX68</accession>
<feature type="compositionally biased region" description="Acidic residues" evidence="1">
    <location>
        <begin position="135"/>
        <end position="144"/>
    </location>
</feature>
<dbReference type="InterPro" id="IPR054505">
    <property type="entry name" value="Myb_DNA-bind_8"/>
</dbReference>
<comment type="caution">
    <text evidence="3">The sequence shown here is derived from an EMBL/GenBank/DDBJ whole genome shotgun (WGS) entry which is preliminary data.</text>
</comment>
<feature type="region of interest" description="Disordered" evidence="1">
    <location>
        <begin position="56"/>
        <end position="157"/>
    </location>
</feature>
<evidence type="ECO:0000313" key="3">
    <source>
        <dbReference type="EMBL" id="KAF3174832.1"/>
    </source>
</evidence>
<feature type="domain" description="Myb-like DNA-binding" evidence="2">
    <location>
        <begin position="9"/>
        <end position="56"/>
    </location>
</feature>
<organism evidence="3 4">
    <name type="scientific">Orbilia oligospora</name>
    <name type="common">Nematode-trapping fungus</name>
    <name type="synonym">Arthrobotrys oligospora</name>
    <dbReference type="NCBI Taxonomy" id="2813651"/>
    <lineage>
        <taxon>Eukaryota</taxon>
        <taxon>Fungi</taxon>
        <taxon>Dikarya</taxon>
        <taxon>Ascomycota</taxon>
        <taxon>Pezizomycotina</taxon>
        <taxon>Orbiliomycetes</taxon>
        <taxon>Orbiliales</taxon>
        <taxon>Orbiliaceae</taxon>
        <taxon>Orbilia</taxon>
    </lineage>
</organism>
<gene>
    <name evidence="3" type="ORF">TWF788_008635</name>
</gene>
<feature type="compositionally biased region" description="Polar residues" evidence="1">
    <location>
        <begin position="59"/>
        <end position="68"/>
    </location>
</feature>
<reference evidence="3 4" key="1">
    <citation type="submission" date="2019-06" db="EMBL/GenBank/DDBJ databases">
        <authorList>
            <person name="Palmer J.M."/>
        </authorList>
    </citation>
    <scope>NUCLEOTIDE SEQUENCE [LARGE SCALE GENOMIC DNA]</scope>
    <source>
        <strain evidence="3 4">TWF788</strain>
    </source>
</reference>